<keyword evidence="1" id="KW-1133">Transmembrane helix</keyword>
<reference evidence="3" key="1">
    <citation type="submission" date="2016-10" db="EMBL/GenBank/DDBJ databases">
        <authorList>
            <person name="Varghese N."/>
            <person name="Submissions S."/>
        </authorList>
    </citation>
    <scope>NUCLEOTIDE SEQUENCE [LARGE SCALE GENOMIC DNA]</scope>
    <source>
        <strain evidence="3">BL36</strain>
    </source>
</reference>
<dbReference type="AlphaFoldDB" id="A0A1I4MJ40"/>
<dbReference type="Proteomes" id="UP000199048">
    <property type="component" value="Unassembled WGS sequence"/>
</dbReference>
<keyword evidence="3" id="KW-1185">Reference proteome</keyword>
<proteinExistence type="predicted"/>
<name>A0A1I4MJ40_9HYPH</name>
<keyword evidence="1" id="KW-0812">Transmembrane</keyword>
<keyword evidence="1" id="KW-0472">Membrane</keyword>
<protein>
    <submittedName>
        <fullName evidence="2">Uncharacterized protein</fullName>
    </submittedName>
</protein>
<evidence type="ECO:0000313" key="3">
    <source>
        <dbReference type="Proteomes" id="UP000199048"/>
    </source>
</evidence>
<evidence type="ECO:0000313" key="2">
    <source>
        <dbReference type="EMBL" id="SFM03301.1"/>
    </source>
</evidence>
<dbReference type="RefSeq" id="WP_092042507.1">
    <property type="nucleotide sequence ID" value="NZ_FOTK01000017.1"/>
</dbReference>
<organism evidence="2 3">
    <name type="scientific">Methylobacterium pseudosasicola</name>
    <dbReference type="NCBI Taxonomy" id="582667"/>
    <lineage>
        <taxon>Bacteria</taxon>
        <taxon>Pseudomonadati</taxon>
        <taxon>Pseudomonadota</taxon>
        <taxon>Alphaproteobacteria</taxon>
        <taxon>Hyphomicrobiales</taxon>
        <taxon>Methylobacteriaceae</taxon>
        <taxon>Methylobacterium</taxon>
    </lineage>
</organism>
<evidence type="ECO:0000256" key="1">
    <source>
        <dbReference type="SAM" id="Phobius"/>
    </source>
</evidence>
<feature type="transmembrane region" description="Helical" evidence="1">
    <location>
        <begin position="34"/>
        <end position="53"/>
    </location>
</feature>
<accession>A0A1I4MJ40</accession>
<sequence length="72" mass="6968">MTVALAAPAAQVCAFALGCAVIHAARGQAEILTRVLAAAAILAAVLVLLVASLDYAPEADAVLGPSPVSAAS</sequence>
<gene>
    <name evidence="2" type="ORF">SAMN05192568_101717</name>
</gene>
<dbReference type="EMBL" id="FOTK01000017">
    <property type="protein sequence ID" value="SFM03301.1"/>
    <property type="molecule type" value="Genomic_DNA"/>
</dbReference>